<sequence>MYFQNLFPNLIAILLLKFIFSTYTFQEYKRLFSHNAILNLTVLEYSLLILLCLNLIEILYHSFTPRIHAPPPTPSSKSILKSSHDRYSLTKNLHESSFKTPIVSPSASSRIRNRLSALDSSQKTSFLSSKPLLTPTRNPSAHKPQFQAANPLDNFSEFNHVLSSTLTPSKPQSTLYPKTPDNSSFLLPDLSSPVPNKSPLRTPSKTANISSSFLAGSAALRSPLHKHLFGSNASSFNLSPLPQSARSIFEESRDQYISKDFSYFSPEDVFDLFGLDTTMYKYIENCISWFSQDLVKPLAEKITSIDAIFQSHQMSHLTCSNATLDPALLSADAPSLSLTQQQSTFSQNILTNAPLSLVQLKARFPDDQYVDERIFLERYLNIKGYESSRKYIVHRIKTLASANLLVNYKWSTGGEHPDAKPWNSKTDPSDQIILFHLFCVYMDATIHSSFTGSSHPFTSQYVSRLDDKPNTNLPFQIVQVSKKPPHFCLNVKGSFYDAPSNFQNLFFTVCLMLIILKKESDFYIETTDLGRPGLGFKAIFDI</sequence>
<feature type="transmembrane region" description="Helical" evidence="2">
    <location>
        <begin position="6"/>
        <end position="25"/>
    </location>
</feature>
<evidence type="ECO:0000256" key="1">
    <source>
        <dbReference type="SAM" id="MobiDB-lite"/>
    </source>
</evidence>
<dbReference type="EMBL" id="MBFS01000144">
    <property type="protein sequence ID" value="PVV04257.1"/>
    <property type="molecule type" value="Genomic_DNA"/>
</dbReference>
<keyword evidence="2" id="KW-1133">Transmembrane helix</keyword>
<dbReference type="PANTHER" id="PTHR21780:SF0">
    <property type="entry name" value="TRANSMEMBRANE PROTEIN 209"/>
    <property type="match status" value="1"/>
</dbReference>
<feature type="region of interest" description="Disordered" evidence="1">
    <location>
        <begin position="128"/>
        <end position="147"/>
    </location>
</feature>
<evidence type="ECO:0000313" key="4">
    <source>
        <dbReference type="Proteomes" id="UP000245609"/>
    </source>
</evidence>
<keyword evidence="4" id="KW-1185">Reference proteome</keyword>
<comment type="caution">
    <text evidence="3">The sequence shown here is derived from an EMBL/GenBank/DDBJ whole genome shotgun (WGS) entry which is preliminary data.</text>
</comment>
<name>A0A2T9ZIC5_9FUNG</name>
<dbReference type="AlphaFoldDB" id="A0A2T9ZIC5"/>
<dbReference type="GO" id="GO:0016020">
    <property type="term" value="C:membrane"/>
    <property type="evidence" value="ECO:0007669"/>
    <property type="project" value="TreeGrafter"/>
</dbReference>
<evidence type="ECO:0008006" key="5">
    <source>
        <dbReference type="Google" id="ProtNLM"/>
    </source>
</evidence>
<protein>
    <recommendedName>
        <fullName evidence="5">Transmembrane protein 209</fullName>
    </recommendedName>
</protein>
<dbReference type="Proteomes" id="UP000245609">
    <property type="component" value="Unassembled WGS sequence"/>
</dbReference>
<dbReference type="PANTHER" id="PTHR21780">
    <property type="entry name" value="TRANSMEMBRANE PROTEIN 209"/>
    <property type="match status" value="1"/>
</dbReference>
<dbReference type="OrthoDB" id="509821at2759"/>
<evidence type="ECO:0000313" key="3">
    <source>
        <dbReference type="EMBL" id="PVV04257.1"/>
    </source>
</evidence>
<dbReference type="InterPro" id="IPR019176">
    <property type="entry name" value="Cytochrome_B561-rel"/>
</dbReference>
<feature type="transmembrane region" description="Helical" evidence="2">
    <location>
        <begin position="37"/>
        <end position="60"/>
    </location>
</feature>
<evidence type="ECO:0000256" key="2">
    <source>
        <dbReference type="SAM" id="Phobius"/>
    </source>
</evidence>
<keyword evidence="2" id="KW-0812">Transmembrane</keyword>
<proteinExistence type="predicted"/>
<accession>A0A2T9ZIC5</accession>
<organism evidence="3 4">
    <name type="scientific">Smittium megazygosporum</name>
    <dbReference type="NCBI Taxonomy" id="133381"/>
    <lineage>
        <taxon>Eukaryota</taxon>
        <taxon>Fungi</taxon>
        <taxon>Fungi incertae sedis</taxon>
        <taxon>Zoopagomycota</taxon>
        <taxon>Kickxellomycotina</taxon>
        <taxon>Harpellomycetes</taxon>
        <taxon>Harpellales</taxon>
        <taxon>Legeriomycetaceae</taxon>
        <taxon>Smittium</taxon>
    </lineage>
</organism>
<reference evidence="3 4" key="1">
    <citation type="journal article" date="2018" name="MBio">
        <title>Comparative Genomics Reveals the Core Gene Toolbox for the Fungus-Insect Symbiosis.</title>
        <authorList>
            <person name="Wang Y."/>
            <person name="Stata M."/>
            <person name="Wang W."/>
            <person name="Stajich J.E."/>
            <person name="White M.M."/>
            <person name="Moncalvo J.M."/>
        </authorList>
    </citation>
    <scope>NUCLEOTIDE SEQUENCE [LARGE SCALE GENOMIC DNA]</scope>
    <source>
        <strain evidence="3 4">SC-DP-2</strain>
    </source>
</reference>
<gene>
    <name evidence="3" type="ORF">BB560_001246</name>
</gene>
<dbReference type="Pfam" id="PF09786">
    <property type="entry name" value="CytochromB561_N"/>
    <property type="match status" value="1"/>
</dbReference>
<keyword evidence="2" id="KW-0472">Membrane</keyword>